<proteinExistence type="inferred from homology"/>
<dbReference type="EMBL" id="MN740789">
    <property type="protein sequence ID" value="QHU11763.1"/>
    <property type="molecule type" value="Genomic_DNA"/>
</dbReference>
<sequence length="584" mass="67228">MGGKTKGIYYSQATHPLQSFVAPSKDEDEEEKKEHYSSSSSPYNPSTHPLNSVVISRATGSGDGTETKESENIRLLAEQLDKVIPYASYYTDQDYSQLPVDFEPQTNEWKEYMVPSENQGTCGSCWAFSSAGCYADRFNILSRRRFFEKSLTPLTLVLCNDLTNLIIEKNKNMYSDITNPFRINRESIQKEACYGNSIVTALYYLKFYGVPIQSCMPYNIDRFYADKLQYINFAFPANQGRFKQSDLNSAAYTELSNFQADRPCPSCFLYYAYSFQPFNFCYNNVVYNETLYYGSPAQNFTAFLIYKVHDGVKNIRNIMAEIFHWGPVTTSFFVYEDFYNFNPKTDGVYVHDPTFSVKTGGHAVEIVGWGEYKNPKKPKSKAIPFWWIKNSWGPQYGYNGYFRFLRGKNQCEVENNVICMMPNLFIDYKNRPSLQELSQKLRNLNIIRSNQSMETLFNLTSKIFFSYARYGKAINIETIRKNEKMFGYFFFEALYHVGITQINTTTISGFNTINMVVMPGLDYSNPSIDFPVDPAFRAGLYTTPISITTPLSNNNDRIGPLWPTLLLFIFGLLALCILILYLKK</sequence>
<evidence type="ECO:0000313" key="5">
    <source>
        <dbReference type="EMBL" id="QHU11763.1"/>
    </source>
</evidence>
<comment type="similarity">
    <text evidence="1">Belongs to the peptidase C1 family.</text>
</comment>
<evidence type="ECO:0000259" key="4">
    <source>
        <dbReference type="SMART" id="SM00645"/>
    </source>
</evidence>
<keyword evidence="3" id="KW-0472">Membrane</keyword>
<dbReference type="AlphaFoldDB" id="A0A6C0K2H1"/>
<name>A0A6C0K2H1_9ZZZZ</name>
<dbReference type="PANTHER" id="PTHR12411">
    <property type="entry name" value="CYSTEINE PROTEASE FAMILY C1-RELATED"/>
    <property type="match status" value="1"/>
</dbReference>
<accession>A0A6C0K2H1</accession>
<dbReference type="InterPro" id="IPR000668">
    <property type="entry name" value="Peptidase_C1A_C"/>
</dbReference>
<evidence type="ECO:0000256" key="1">
    <source>
        <dbReference type="ARBA" id="ARBA00008455"/>
    </source>
</evidence>
<dbReference type="InterPro" id="IPR025660">
    <property type="entry name" value="Pept_his_AS"/>
</dbReference>
<evidence type="ECO:0000256" key="3">
    <source>
        <dbReference type="SAM" id="Phobius"/>
    </source>
</evidence>
<reference evidence="5" key="1">
    <citation type="journal article" date="2020" name="Nature">
        <title>Giant virus diversity and host interactions through global metagenomics.</title>
        <authorList>
            <person name="Schulz F."/>
            <person name="Roux S."/>
            <person name="Paez-Espino D."/>
            <person name="Jungbluth S."/>
            <person name="Walsh D.A."/>
            <person name="Denef V.J."/>
            <person name="McMahon K.D."/>
            <person name="Konstantinidis K.T."/>
            <person name="Eloe-Fadrosh E.A."/>
            <person name="Kyrpides N.C."/>
            <person name="Woyke T."/>
        </authorList>
    </citation>
    <scope>NUCLEOTIDE SEQUENCE</scope>
    <source>
        <strain evidence="5">GVMAG-S-1101169-75</strain>
    </source>
</reference>
<organism evidence="5">
    <name type="scientific">viral metagenome</name>
    <dbReference type="NCBI Taxonomy" id="1070528"/>
    <lineage>
        <taxon>unclassified sequences</taxon>
        <taxon>metagenomes</taxon>
        <taxon>organismal metagenomes</taxon>
    </lineage>
</organism>
<dbReference type="Gene3D" id="3.90.70.10">
    <property type="entry name" value="Cysteine proteinases"/>
    <property type="match status" value="1"/>
</dbReference>
<dbReference type="InterPro" id="IPR000169">
    <property type="entry name" value="Pept_cys_AS"/>
</dbReference>
<keyword evidence="3" id="KW-1133">Transmembrane helix</keyword>
<dbReference type="PRINTS" id="PR00705">
    <property type="entry name" value="PAPAIN"/>
</dbReference>
<feature type="compositionally biased region" description="Low complexity" evidence="2">
    <location>
        <begin position="37"/>
        <end position="46"/>
    </location>
</feature>
<dbReference type="GO" id="GO:0008234">
    <property type="term" value="F:cysteine-type peptidase activity"/>
    <property type="evidence" value="ECO:0007669"/>
    <property type="project" value="InterPro"/>
</dbReference>
<feature type="transmembrane region" description="Helical" evidence="3">
    <location>
        <begin position="561"/>
        <end position="582"/>
    </location>
</feature>
<dbReference type="Pfam" id="PF00112">
    <property type="entry name" value="Peptidase_C1"/>
    <property type="match status" value="1"/>
</dbReference>
<dbReference type="GO" id="GO:0006508">
    <property type="term" value="P:proteolysis"/>
    <property type="evidence" value="ECO:0007669"/>
    <property type="project" value="InterPro"/>
</dbReference>
<keyword evidence="3" id="KW-0812">Transmembrane</keyword>
<evidence type="ECO:0000256" key="2">
    <source>
        <dbReference type="SAM" id="MobiDB-lite"/>
    </source>
</evidence>
<dbReference type="SUPFAM" id="SSF54001">
    <property type="entry name" value="Cysteine proteinases"/>
    <property type="match status" value="1"/>
</dbReference>
<dbReference type="InterPro" id="IPR038765">
    <property type="entry name" value="Papain-like_cys_pep_sf"/>
</dbReference>
<protein>
    <recommendedName>
        <fullName evidence="4">Peptidase C1A papain C-terminal domain-containing protein</fullName>
    </recommendedName>
</protein>
<dbReference type="PROSITE" id="PS00139">
    <property type="entry name" value="THIOL_PROTEASE_CYS"/>
    <property type="match status" value="1"/>
</dbReference>
<dbReference type="SMART" id="SM00645">
    <property type="entry name" value="Pept_C1"/>
    <property type="match status" value="1"/>
</dbReference>
<dbReference type="PROSITE" id="PS00639">
    <property type="entry name" value="THIOL_PROTEASE_HIS"/>
    <property type="match status" value="1"/>
</dbReference>
<feature type="region of interest" description="Disordered" evidence="2">
    <location>
        <begin position="16"/>
        <end position="51"/>
    </location>
</feature>
<feature type="domain" description="Peptidase C1A papain C-terminal" evidence="4">
    <location>
        <begin position="103"/>
        <end position="421"/>
    </location>
</feature>
<dbReference type="InterPro" id="IPR013128">
    <property type="entry name" value="Peptidase_C1A"/>
</dbReference>